<name>A0A2P7NUW2_9PROT</name>
<evidence type="ECO:0000313" key="2">
    <source>
        <dbReference type="Proteomes" id="UP000241912"/>
    </source>
</evidence>
<proteinExistence type="predicted"/>
<gene>
    <name evidence="1" type="ORF">C7H79_09210</name>
</gene>
<dbReference type="AlphaFoldDB" id="A0A2P7NUW2"/>
<dbReference type="EMBL" id="PXXU01000024">
    <property type="protein sequence ID" value="PSJ17260.1"/>
    <property type="molecule type" value="Genomic_DNA"/>
</dbReference>
<sequence>MCNALIHASVFLLDFAIAYPATQLESANQTEFFQAEIPLQDMKSTQFRLKWIGILGIKMSEAESVVTYC</sequence>
<keyword evidence="2" id="KW-1185">Reference proteome</keyword>
<protein>
    <submittedName>
        <fullName evidence="1">Uncharacterized protein</fullName>
    </submittedName>
</protein>
<reference evidence="1 2" key="1">
    <citation type="submission" date="2018-03" db="EMBL/GenBank/DDBJ databases">
        <title>Draft genome of Nitrosomonas supralitoralis APG5.</title>
        <authorList>
            <person name="Urakawa H."/>
            <person name="Lopez J.V."/>
        </authorList>
    </citation>
    <scope>NUCLEOTIDE SEQUENCE [LARGE SCALE GENOMIC DNA]</scope>
    <source>
        <strain evidence="1 2">APG5</strain>
    </source>
</reference>
<accession>A0A2P7NUW2</accession>
<dbReference type="Proteomes" id="UP000241912">
    <property type="component" value="Unassembled WGS sequence"/>
</dbReference>
<comment type="caution">
    <text evidence="1">The sequence shown here is derived from an EMBL/GenBank/DDBJ whole genome shotgun (WGS) entry which is preliminary data.</text>
</comment>
<evidence type="ECO:0000313" key="1">
    <source>
        <dbReference type="EMBL" id="PSJ17260.1"/>
    </source>
</evidence>
<organism evidence="1 2">
    <name type="scientific">Nitrosomonas supralitoralis</name>
    <dbReference type="NCBI Taxonomy" id="2116706"/>
    <lineage>
        <taxon>Bacteria</taxon>
        <taxon>Pseudomonadati</taxon>
        <taxon>Pseudomonadota</taxon>
        <taxon>Betaproteobacteria</taxon>
        <taxon>Nitrosomonadales</taxon>
        <taxon>Nitrosomonadaceae</taxon>
        <taxon>Nitrosomonas</taxon>
    </lineage>
</organism>